<evidence type="ECO:0000256" key="5">
    <source>
        <dbReference type="PROSITE-ProRule" id="PRU00703"/>
    </source>
</evidence>
<organism evidence="8 9">
    <name type="scientific">Geodia barretti</name>
    <name type="common">Barrett's horny sponge</name>
    <dbReference type="NCBI Taxonomy" id="519541"/>
    <lineage>
        <taxon>Eukaryota</taxon>
        <taxon>Metazoa</taxon>
        <taxon>Porifera</taxon>
        <taxon>Demospongiae</taxon>
        <taxon>Heteroscleromorpha</taxon>
        <taxon>Tetractinellida</taxon>
        <taxon>Astrophorina</taxon>
        <taxon>Geodiidae</taxon>
        <taxon>Geodia</taxon>
    </lineage>
</organism>
<dbReference type="Proteomes" id="UP001174909">
    <property type="component" value="Unassembled WGS sequence"/>
</dbReference>
<keyword evidence="3 5" id="KW-0129">CBS domain</keyword>
<dbReference type="GO" id="GO:0019901">
    <property type="term" value="F:protein kinase binding"/>
    <property type="evidence" value="ECO:0007669"/>
    <property type="project" value="TreeGrafter"/>
</dbReference>
<evidence type="ECO:0000256" key="6">
    <source>
        <dbReference type="SAM" id="Phobius"/>
    </source>
</evidence>
<keyword evidence="6" id="KW-1133">Transmembrane helix</keyword>
<dbReference type="Gene3D" id="3.10.580.10">
    <property type="entry name" value="CBS-domain"/>
    <property type="match status" value="1"/>
</dbReference>
<gene>
    <name evidence="8" type="ORF">GBAR_LOCUS1442</name>
</gene>
<keyword evidence="6" id="KW-0812">Transmembrane</keyword>
<evidence type="ECO:0000256" key="2">
    <source>
        <dbReference type="ARBA" id="ARBA00022737"/>
    </source>
</evidence>
<dbReference type="EMBL" id="CASHTH010000212">
    <property type="protein sequence ID" value="CAI7994418.1"/>
    <property type="molecule type" value="Genomic_DNA"/>
</dbReference>
<comment type="caution">
    <text evidence="8">The sequence shown here is derived from an EMBL/GenBank/DDBJ whole genome shotgun (WGS) entry which is preliminary data.</text>
</comment>
<reference evidence="8" key="1">
    <citation type="submission" date="2023-03" db="EMBL/GenBank/DDBJ databases">
        <authorList>
            <person name="Steffen K."/>
            <person name="Cardenas P."/>
        </authorList>
    </citation>
    <scope>NUCLEOTIDE SEQUENCE</scope>
</reference>
<dbReference type="GO" id="GO:0031588">
    <property type="term" value="C:nucleotide-activated protein kinase complex"/>
    <property type="evidence" value="ECO:0007669"/>
    <property type="project" value="TreeGrafter"/>
</dbReference>
<sequence length="145" mass="16256">LPIIDAAGKQTSLNSSETLLFIPAVWVVLRVLCSFFYLLNVWFVCAGKAVDIYAKFDVINLAAERSYNNLDITLKEALKHRAPAFERVHTCLLTETLSTIAERLVVKKVHRLIVVDQQQKVTGIVSLSDVLKFLVLTTHELGTDM</sequence>
<protein>
    <submittedName>
        <fullName evidence="8">5'-AMP-activated protein kinase subunit gamma-1</fullName>
    </submittedName>
</protein>
<evidence type="ECO:0000256" key="3">
    <source>
        <dbReference type="ARBA" id="ARBA00023122"/>
    </source>
</evidence>
<name>A0AA35QW51_GEOBA</name>
<proteinExistence type="inferred from homology"/>
<evidence type="ECO:0000313" key="8">
    <source>
        <dbReference type="EMBL" id="CAI7994418.1"/>
    </source>
</evidence>
<evidence type="ECO:0000256" key="1">
    <source>
        <dbReference type="ARBA" id="ARBA00006750"/>
    </source>
</evidence>
<dbReference type="InterPro" id="IPR000644">
    <property type="entry name" value="CBS_dom"/>
</dbReference>
<keyword evidence="6" id="KW-0472">Membrane</keyword>
<comment type="similarity">
    <text evidence="1">Belongs to the 5'-AMP-activated protein kinase gamma subunit family.</text>
</comment>
<dbReference type="InterPro" id="IPR046342">
    <property type="entry name" value="CBS_dom_sf"/>
</dbReference>
<feature type="domain" description="CBS" evidence="7">
    <location>
        <begin position="84"/>
        <end position="141"/>
    </location>
</feature>
<dbReference type="GO" id="GO:0016208">
    <property type="term" value="F:AMP binding"/>
    <property type="evidence" value="ECO:0007669"/>
    <property type="project" value="TreeGrafter"/>
</dbReference>
<dbReference type="PANTHER" id="PTHR13780">
    <property type="entry name" value="AMP-ACTIVATED PROTEIN KINASE, GAMMA REGULATORY SUBUNIT"/>
    <property type="match status" value="1"/>
</dbReference>
<evidence type="ECO:0000256" key="4">
    <source>
        <dbReference type="ARBA" id="ARBA00025878"/>
    </source>
</evidence>
<dbReference type="SMART" id="SM00116">
    <property type="entry name" value="CBS"/>
    <property type="match status" value="1"/>
</dbReference>
<feature type="transmembrane region" description="Helical" evidence="6">
    <location>
        <begin position="20"/>
        <end position="45"/>
    </location>
</feature>
<keyword evidence="8" id="KW-0418">Kinase</keyword>
<feature type="non-terminal residue" evidence="8">
    <location>
        <position position="1"/>
    </location>
</feature>
<dbReference type="SUPFAM" id="SSF54631">
    <property type="entry name" value="CBS-domain pair"/>
    <property type="match status" value="1"/>
</dbReference>
<evidence type="ECO:0000259" key="7">
    <source>
        <dbReference type="PROSITE" id="PS51371"/>
    </source>
</evidence>
<dbReference type="InterPro" id="IPR050511">
    <property type="entry name" value="AMPK_gamma/SDS23_families"/>
</dbReference>
<dbReference type="Pfam" id="PF00571">
    <property type="entry name" value="CBS"/>
    <property type="match status" value="1"/>
</dbReference>
<dbReference type="AlphaFoldDB" id="A0AA35QW51"/>
<dbReference type="GO" id="GO:0019887">
    <property type="term" value="F:protein kinase regulator activity"/>
    <property type="evidence" value="ECO:0007669"/>
    <property type="project" value="TreeGrafter"/>
</dbReference>
<dbReference type="PANTHER" id="PTHR13780:SF35">
    <property type="entry name" value="LD22662P"/>
    <property type="match status" value="1"/>
</dbReference>
<dbReference type="GO" id="GO:0005737">
    <property type="term" value="C:cytoplasm"/>
    <property type="evidence" value="ECO:0007669"/>
    <property type="project" value="TreeGrafter"/>
</dbReference>
<dbReference type="GO" id="GO:0005634">
    <property type="term" value="C:nucleus"/>
    <property type="evidence" value="ECO:0007669"/>
    <property type="project" value="TreeGrafter"/>
</dbReference>
<accession>A0AA35QW51</accession>
<keyword evidence="2" id="KW-0677">Repeat</keyword>
<keyword evidence="9" id="KW-1185">Reference proteome</keyword>
<dbReference type="PROSITE" id="PS51371">
    <property type="entry name" value="CBS"/>
    <property type="match status" value="1"/>
</dbReference>
<evidence type="ECO:0000313" key="9">
    <source>
        <dbReference type="Proteomes" id="UP001174909"/>
    </source>
</evidence>
<dbReference type="GO" id="GO:0016301">
    <property type="term" value="F:kinase activity"/>
    <property type="evidence" value="ECO:0007669"/>
    <property type="project" value="UniProtKB-KW"/>
</dbReference>
<keyword evidence="8" id="KW-0808">Transferase</keyword>
<comment type="subunit">
    <text evidence="4">AMPK is a heterotrimer of an alpha catalytic subunit (PRKAA1 or PRKAA2), a beta (PRKAB1 or PRKAB2) and a gamma non-catalytic subunits (PRKAG1, PRKAG2 or PRKAG3). Interacts with FNIP1 and FNIP2.</text>
</comment>